<dbReference type="Proteomes" id="UP001175228">
    <property type="component" value="Unassembled WGS sequence"/>
</dbReference>
<organism evidence="2 3">
    <name type="scientific">Armillaria luteobubalina</name>
    <dbReference type="NCBI Taxonomy" id="153913"/>
    <lineage>
        <taxon>Eukaryota</taxon>
        <taxon>Fungi</taxon>
        <taxon>Dikarya</taxon>
        <taxon>Basidiomycota</taxon>
        <taxon>Agaricomycotina</taxon>
        <taxon>Agaricomycetes</taxon>
        <taxon>Agaricomycetidae</taxon>
        <taxon>Agaricales</taxon>
        <taxon>Marasmiineae</taxon>
        <taxon>Physalacriaceae</taxon>
        <taxon>Armillaria</taxon>
    </lineage>
</organism>
<sequence>MQNVENSEPATKDHLAFEKPKTEEEIFDSGRSVKWFRHAPDSPFRRGILSPKKKKSKNVKFIPGNSSLLKNTLDFNPCLGVPLHAQFLASLAYPKSFGSTTTEERLEFFNSEEWAKVLSPTSVRCKACGKIYQLDPRVSEGYDPLKWIFHRRKCAGIYAVWLCTSGRTDEAWFYRKKGA</sequence>
<accession>A0AA39U6W8</accession>
<name>A0AA39U6W8_9AGAR</name>
<comment type="caution">
    <text evidence="2">The sequence shown here is derived from an EMBL/GenBank/DDBJ whole genome shotgun (WGS) entry which is preliminary data.</text>
</comment>
<proteinExistence type="predicted"/>
<evidence type="ECO:0000256" key="1">
    <source>
        <dbReference type="SAM" id="MobiDB-lite"/>
    </source>
</evidence>
<dbReference type="AlphaFoldDB" id="A0AA39U6W8"/>
<dbReference type="EMBL" id="JAUEPU010000146">
    <property type="protein sequence ID" value="KAK0475648.1"/>
    <property type="molecule type" value="Genomic_DNA"/>
</dbReference>
<protein>
    <submittedName>
        <fullName evidence="2">Uncharacterized protein</fullName>
    </submittedName>
</protein>
<evidence type="ECO:0000313" key="2">
    <source>
        <dbReference type="EMBL" id="KAK0475648.1"/>
    </source>
</evidence>
<feature type="region of interest" description="Disordered" evidence="1">
    <location>
        <begin position="1"/>
        <end position="23"/>
    </location>
</feature>
<gene>
    <name evidence="2" type="ORF">EDD18DRAFT_1366950</name>
</gene>
<keyword evidence="3" id="KW-1185">Reference proteome</keyword>
<evidence type="ECO:0000313" key="3">
    <source>
        <dbReference type="Proteomes" id="UP001175228"/>
    </source>
</evidence>
<feature type="compositionally biased region" description="Basic and acidic residues" evidence="1">
    <location>
        <begin position="10"/>
        <end position="23"/>
    </location>
</feature>
<reference evidence="2" key="1">
    <citation type="submission" date="2023-06" db="EMBL/GenBank/DDBJ databases">
        <authorList>
            <consortium name="Lawrence Berkeley National Laboratory"/>
            <person name="Ahrendt S."/>
            <person name="Sahu N."/>
            <person name="Indic B."/>
            <person name="Wong-Bajracharya J."/>
            <person name="Merenyi Z."/>
            <person name="Ke H.-M."/>
            <person name="Monk M."/>
            <person name="Kocsube S."/>
            <person name="Drula E."/>
            <person name="Lipzen A."/>
            <person name="Balint B."/>
            <person name="Henrissat B."/>
            <person name="Andreopoulos B."/>
            <person name="Martin F.M."/>
            <person name="Harder C.B."/>
            <person name="Rigling D."/>
            <person name="Ford K.L."/>
            <person name="Foster G.D."/>
            <person name="Pangilinan J."/>
            <person name="Papanicolaou A."/>
            <person name="Barry K."/>
            <person name="LaButti K."/>
            <person name="Viragh M."/>
            <person name="Koriabine M."/>
            <person name="Yan M."/>
            <person name="Riley R."/>
            <person name="Champramary S."/>
            <person name="Plett K.L."/>
            <person name="Tsai I.J."/>
            <person name="Slot J."/>
            <person name="Sipos G."/>
            <person name="Plett J."/>
            <person name="Nagy L.G."/>
            <person name="Grigoriev I.V."/>
        </authorList>
    </citation>
    <scope>NUCLEOTIDE SEQUENCE</scope>
    <source>
        <strain evidence="2">HWK02</strain>
    </source>
</reference>